<evidence type="ECO:0000313" key="3">
    <source>
        <dbReference type="Proteomes" id="UP000824082"/>
    </source>
</evidence>
<protein>
    <submittedName>
        <fullName evidence="2">Polysaccharide pyruvyl transferase family protein</fullName>
    </submittedName>
</protein>
<dbReference type="PANTHER" id="PTHR36836">
    <property type="entry name" value="COLANIC ACID BIOSYNTHESIS PROTEIN WCAK"/>
    <property type="match status" value="1"/>
</dbReference>
<keyword evidence="2" id="KW-0808">Transferase</keyword>
<reference evidence="2" key="1">
    <citation type="submission" date="2020-10" db="EMBL/GenBank/DDBJ databases">
        <authorList>
            <person name="Gilroy R."/>
        </authorList>
    </citation>
    <scope>NUCLEOTIDE SEQUENCE</scope>
    <source>
        <strain evidence="2">4509</strain>
    </source>
</reference>
<proteinExistence type="predicted"/>
<dbReference type="EMBL" id="DVMX01000150">
    <property type="protein sequence ID" value="HIU42457.1"/>
    <property type="molecule type" value="Genomic_DNA"/>
</dbReference>
<dbReference type="InterPro" id="IPR007345">
    <property type="entry name" value="Polysacch_pyruvyl_Trfase"/>
</dbReference>
<accession>A0A9D1IUP1</accession>
<sequence length="373" mass="42735">MKRVLVCAYLAGNLGDDLLVTILCRRYPKVEFHMLAEERYKQRFAALSNAVIHTPGDALVQEKGQWMEKHRRQKANGFLMWMASQCYATVHIGGSVFVQHQDDFSAAYQTDADLCRYSKRLYVVGANFGPYTDPDYYRRYHALFARYRGICFRDQPSYDKFQDLPRVRWAPDVAFVYRPADPLPSSEKTVVISVLDLEHRGGKYSICQHQAGYEANLAALGDLLVEQGYKVVLVSFCEMQGDETAARRIQGAMKQGSFPQVEILAYQDDLQPVLDAFAKADRVVATRFHSIVLGWLYDKPVLPIVYDLKCTQLLEDNHQDYLTLEQWCQADPKQLLGQLLERPGFDSKELREQAQEQFAFTDRALNSRLGLFG</sequence>
<feature type="domain" description="Polysaccharide pyruvyl transferase" evidence="1">
    <location>
        <begin position="13"/>
        <end position="307"/>
    </location>
</feature>
<dbReference type="Pfam" id="PF04230">
    <property type="entry name" value="PS_pyruv_trans"/>
    <property type="match status" value="1"/>
</dbReference>
<organism evidence="2 3">
    <name type="scientific">Candidatus Egerieicola faecale</name>
    <dbReference type="NCBI Taxonomy" id="2840774"/>
    <lineage>
        <taxon>Bacteria</taxon>
        <taxon>Bacillati</taxon>
        <taxon>Bacillota</taxon>
        <taxon>Clostridia</taxon>
        <taxon>Eubacteriales</taxon>
        <taxon>Oscillospiraceae</taxon>
        <taxon>Oscillospiraceae incertae sedis</taxon>
        <taxon>Candidatus Egerieicola</taxon>
    </lineage>
</organism>
<dbReference type="AlphaFoldDB" id="A0A9D1IUP1"/>
<evidence type="ECO:0000313" key="2">
    <source>
        <dbReference type="EMBL" id="HIU42457.1"/>
    </source>
</evidence>
<comment type="caution">
    <text evidence="2">The sequence shown here is derived from an EMBL/GenBank/DDBJ whole genome shotgun (WGS) entry which is preliminary data.</text>
</comment>
<gene>
    <name evidence="2" type="ORF">IAD19_07900</name>
</gene>
<name>A0A9D1IUP1_9FIRM</name>
<evidence type="ECO:0000259" key="1">
    <source>
        <dbReference type="Pfam" id="PF04230"/>
    </source>
</evidence>
<dbReference type="PANTHER" id="PTHR36836:SF1">
    <property type="entry name" value="COLANIC ACID BIOSYNTHESIS PROTEIN WCAK"/>
    <property type="match status" value="1"/>
</dbReference>
<reference evidence="2" key="2">
    <citation type="journal article" date="2021" name="PeerJ">
        <title>Extensive microbial diversity within the chicken gut microbiome revealed by metagenomics and culture.</title>
        <authorList>
            <person name="Gilroy R."/>
            <person name="Ravi A."/>
            <person name="Getino M."/>
            <person name="Pursley I."/>
            <person name="Horton D.L."/>
            <person name="Alikhan N.F."/>
            <person name="Baker D."/>
            <person name="Gharbi K."/>
            <person name="Hall N."/>
            <person name="Watson M."/>
            <person name="Adriaenssens E.M."/>
            <person name="Foster-Nyarko E."/>
            <person name="Jarju S."/>
            <person name="Secka A."/>
            <person name="Antonio M."/>
            <person name="Oren A."/>
            <person name="Chaudhuri R.R."/>
            <person name="La Ragione R."/>
            <person name="Hildebrand F."/>
            <person name="Pallen M.J."/>
        </authorList>
    </citation>
    <scope>NUCLEOTIDE SEQUENCE</scope>
    <source>
        <strain evidence="2">4509</strain>
    </source>
</reference>
<dbReference type="GO" id="GO:0016740">
    <property type="term" value="F:transferase activity"/>
    <property type="evidence" value="ECO:0007669"/>
    <property type="project" value="UniProtKB-KW"/>
</dbReference>
<dbReference type="Proteomes" id="UP000824082">
    <property type="component" value="Unassembled WGS sequence"/>
</dbReference>
<dbReference type="SUPFAM" id="SSF53756">
    <property type="entry name" value="UDP-Glycosyltransferase/glycogen phosphorylase"/>
    <property type="match status" value="1"/>
</dbReference>